<proteinExistence type="inferred from homology"/>
<evidence type="ECO:0000256" key="5">
    <source>
        <dbReference type="ARBA" id="ARBA00022692"/>
    </source>
</evidence>
<feature type="transmembrane region" description="Helical" evidence="8">
    <location>
        <begin position="301"/>
        <end position="318"/>
    </location>
</feature>
<feature type="transmembrane region" description="Helical" evidence="8">
    <location>
        <begin position="57"/>
        <end position="76"/>
    </location>
</feature>
<feature type="transmembrane region" description="Helical" evidence="8">
    <location>
        <begin position="230"/>
        <end position="252"/>
    </location>
</feature>
<keyword evidence="9" id="KW-0732">Signal</keyword>
<organism evidence="10 11">
    <name type="scientific">Nesterenkonia xinjiangensis</name>
    <dbReference type="NCBI Taxonomy" id="225327"/>
    <lineage>
        <taxon>Bacteria</taxon>
        <taxon>Bacillati</taxon>
        <taxon>Actinomycetota</taxon>
        <taxon>Actinomycetes</taxon>
        <taxon>Micrococcales</taxon>
        <taxon>Micrococcaceae</taxon>
        <taxon>Nesterenkonia</taxon>
    </lineage>
</organism>
<dbReference type="Gene3D" id="1.10.3470.10">
    <property type="entry name" value="ABC transporter involved in vitamin B12 uptake, BtuC"/>
    <property type="match status" value="1"/>
</dbReference>
<dbReference type="GO" id="GO:0022857">
    <property type="term" value="F:transmembrane transporter activity"/>
    <property type="evidence" value="ECO:0007669"/>
    <property type="project" value="InterPro"/>
</dbReference>
<keyword evidence="7 8" id="KW-0472">Membrane</keyword>
<evidence type="ECO:0000313" key="11">
    <source>
        <dbReference type="Proteomes" id="UP000535437"/>
    </source>
</evidence>
<dbReference type="RefSeq" id="WP_179540808.1">
    <property type="nucleotide sequence ID" value="NZ_BAAALL010000004.1"/>
</dbReference>
<gene>
    <name evidence="10" type="ORF">HNR09_000716</name>
</gene>
<dbReference type="GO" id="GO:0033214">
    <property type="term" value="P:siderophore-iron import into cell"/>
    <property type="evidence" value="ECO:0007669"/>
    <property type="project" value="TreeGrafter"/>
</dbReference>
<accession>A0A7Z0GJV3</accession>
<comment type="similarity">
    <text evidence="2">Belongs to the binding-protein-dependent transport system permease family. FecCD subfamily.</text>
</comment>
<evidence type="ECO:0000256" key="2">
    <source>
        <dbReference type="ARBA" id="ARBA00007935"/>
    </source>
</evidence>
<protein>
    <submittedName>
        <fullName evidence="10">Iron complex transport system permease protein</fullName>
    </submittedName>
</protein>
<dbReference type="InterPro" id="IPR000522">
    <property type="entry name" value="ABC_transptr_permease_BtuC"/>
</dbReference>
<sequence length="325" mass="32932">MIAILLTAVLLPGALVASLAVGANPLSPDTVLATITGGGTAESHYVIFEQRLPRTAAAVAVGAGLGAAGALIQAFTRNPLADPGILGVNAGAAFFVAVGVGLWGMTDPVAHGWLACAGALLAALAVQTIGTSRRGPAEPTHLTMVGVAVGAVLSGLTTALVLTHPQAFDHMRSWNAGSLLDRGFEVSLPLMPLIGLGLLGAVLMTRALNSMSLGADVARAQGVAPHRLQHLVLGCLTLLAGGATAIAGPIAFVGLMVPHVARWTWGTDQRTIMTGSILLGALLMLLADVLGRLLVPGEMPVGLVTAFVGAPVLIVLVRRRRASTL</sequence>
<dbReference type="PANTHER" id="PTHR30472:SF1">
    <property type="entry name" value="FE(3+) DICITRATE TRANSPORT SYSTEM PERMEASE PROTEIN FECC-RELATED"/>
    <property type="match status" value="1"/>
</dbReference>
<feature type="transmembrane region" description="Helical" evidence="8">
    <location>
        <begin position="190"/>
        <end position="209"/>
    </location>
</feature>
<feature type="chain" id="PRO_5039226188" evidence="9">
    <location>
        <begin position="24"/>
        <end position="325"/>
    </location>
</feature>
<feature type="transmembrane region" description="Helical" evidence="8">
    <location>
        <begin position="142"/>
        <end position="162"/>
    </location>
</feature>
<feature type="signal peptide" evidence="9">
    <location>
        <begin position="1"/>
        <end position="23"/>
    </location>
</feature>
<dbReference type="Proteomes" id="UP000535437">
    <property type="component" value="Unassembled WGS sequence"/>
</dbReference>
<comment type="caution">
    <text evidence="10">The sequence shown here is derived from an EMBL/GenBank/DDBJ whole genome shotgun (WGS) entry which is preliminary data.</text>
</comment>
<evidence type="ECO:0000256" key="4">
    <source>
        <dbReference type="ARBA" id="ARBA00022475"/>
    </source>
</evidence>
<keyword evidence="3" id="KW-0813">Transport</keyword>
<feature type="transmembrane region" description="Helical" evidence="8">
    <location>
        <begin position="272"/>
        <end position="294"/>
    </location>
</feature>
<dbReference type="Pfam" id="PF01032">
    <property type="entry name" value="FecCD"/>
    <property type="match status" value="1"/>
</dbReference>
<dbReference type="PANTHER" id="PTHR30472">
    <property type="entry name" value="FERRIC ENTEROBACTIN TRANSPORT SYSTEM PERMEASE PROTEIN"/>
    <property type="match status" value="1"/>
</dbReference>
<evidence type="ECO:0000313" key="10">
    <source>
        <dbReference type="EMBL" id="NYJ77305.1"/>
    </source>
</evidence>
<keyword evidence="11" id="KW-1185">Reference proteome</keyword>
<keyword evidence="4" id="KW-1003">Cell membrane</keyword>
<dbReference type="CDD" id="cd06550">
    <property type="entry name" value="TM_ABC_iron-siderophores_like"/>
    <property type="match status" value="1"/>
</dbReference>
<feature type="transmembrane region" description="Helical" evidence="8">
    <location>
        <begin position="110"/>
        <end position="130"/>
    </location>
</feature>
<evidence type="ECO:0000256" key="3">
    <source>
        <dbReference type="ARBA" id="ARBA00022448"/>
    </source>
</evidence>
<feature type="transmembrane region" description="Helical" evidence="8">
    <location>
        <begin position="83"/>
        <end position="104"/>
    </location>
</feature>
<evidence type="ECO:0000256" key="7">
    <source>
        <dbReference type="ARBA" id="ARBA00023136"/>
    </source>
</evidence>
<keyword evidence="6 8" id="KW-1133">Transmembrane helix</keyword>
<evidence type="ECO:0000256" key="1">
    <source>
        <dbReference type="ARBA" id="ARBA00004651"/>
    </source>
</evidence>
<evidence type="ECO:0000256" key="8">
    <source>
        <dbReference type="SAM" id="Phobius"/>
    </source>
</evidence>
<dbReference type="EMBL" id="JACCFY010000001">
    <property type="protein sequence ID" value="NYJ77305.1"/>
    <property type="molecule type" value="Genomic_DNA"/>
</dbReference>
<dbReference type="SUPFAM" id="SSF81345">
    <property type="entry name" value="ABC transporter involved in vitamin B12 uptake, BtuC"/>
    <property type="match status" value="1"/>
</dbReference>
<evidence type="ECO:0000256" key="9">
    <source>
        <dbReference type="SAM" id="SignalP"/>
    </source>
</evidence>
<evidence type="ECO:0000256" key="6">
    <source>
        <dbReference type="ARBA" id="ARBA00022989"/>
    </source>
</evidence>
<dbReference type="GO" id="GO:0005886">
    <property type="term" value="C:plasma membrane"/>
    <property type="evidence" value="ECO:0007669"/>
    <property type="project" value="UniProtKB-SubCell"/>
</dbReference>
<dbReference type="InterPro" id="IPR037294">
    <property type="entry name" value="ABC_BtuC-like"/>
</dbReference>
<dbReference type="AlphaFoldDB" id="A0A7Z0GJV3"/>
<name>A0A7Z0GJV3_9MICC</name>
<dbReference type="FunFam" id="1.10.3470.10:FF:000001">
    <property type="entry name" value="Vitamin B12 ABC transporter permease BtuC"/>
    <property type="match status" value="1"/>
</dbReference>
<comment type="subcellular location">
    <subcellularLocation>
        <location evidence="1">Cell membrane</location>
        <topology evidence="1">Multi-pass membrane protein</topology>
    </subcellularLocation>
</comment>
<reference evidence="10 11" key="1">
    <citation type="submission" date="2020-07" db="EMBL/GenBank/DDBJ databases">
        <title>Sequencing the genomes of 1000 actinobacteria strains.</title>
        <authorList>
            <person name="Klenk H.-P."/>
        </authorList>
    </citation>
    <scope>NUCLEOTIDE SEQUENCE [LARGE SCALE GENOMIC DNA]</scope>
    <source>
        <strain evidence="10 11">DSM 15475</strain>
    </source>
</reference>
<keyword evidence="5 8" id="KW-0812">Transmembrane</keyword>